<feature type="region of interest" description="Disordered" evidence="1">
    <location>
        <begin position="48"/>
        <end position="70"/>
    </location>
</feature>
<dbReference type="InterPro" id="IPR056624">
    <property type="entry name" value="WH_CYT4"/>
</dbReference>
<dbReference type="Pfam" id="PF00773">
    <property type="entry name" value="RNB"/>
    <property type="match status" value="1"/>
</dbReference>
<comment type="caution">
    <text evidence="3">The sequence shown here is derived from an EMBL/GenBank/DDBJ whole genome shotgun (WGS) entry which is preliminary data.</text>
</comment>
<dbReference type="InterPro" id="IPR001900">
    <property type="entry name" value="RNase_II/R"/>
</dbReference>
<dbReference type="GO" id="GO:0003723">
    <property type="term" value="F:RNA binding"/>
    <property type="evidence" value="ECO:0007669"/>
    <property type="project" value="InterPro"/>
</dbReference>
<dbReference type="SMART" id="SM00955">
    <property type="entry name" value="RNB"/>
    <property type="match status" value="1"/>
</dbReference>
<dbReference type="GO" id="GO:0000175">
    <property type="term" value="F:3'-5'-RNA exonuclease activity"/>
    <property type="evidence" value="ECO:0007669"/>
    <property type="project" value="TreeGrafter"/>
</dbReference>
<evidence type="ECO:0000259" key="2">
    <source>
        <dbReference type="SMART" id="SM00955"/>
    </source>
</evidence>
<dbReference type="PANTHER" id="PTHR23355:SF65">
    <property type="entry name" value="EXORIBONUCLEASE CYT-4, PUTATIVE (AFU_ORTHOLOGUE AFUA_7G01550)-RELATED"/>
    <property type="match status" value="1"/>
</dbReference>
<dbReference type="InterPro" id="IPR012340">
    <property type="entry name" value="NA-bd_OB-fold"/>
</dbReference>
<dbReference type="Pfam" id="PF25522">
    <property type="entry name" value="OB_cyt-4"/>
    <property type="match status" value="1"/>
</dbReference>
<dbReference type="PANTHER" id="PTHR23355">
    <property type="entry name" value="RIBONUCLEASE"/>
    <property type="match status" value="1"/>
</dbReference>
<dbReference type="OrthoDB" id="2285229at2759"/>
<dbReference type="InterPro" id="IPR056625">
    <property type="entry name" value="SH3_CYT4"/>
</dbReference>
<organism evidence="3 4">
    <name type="scientific">Stachybotrys elegans</name>
    <dbReference type="NCBI Taxonomy" id="80388"/>
    <lineage>
        <taxon>Eukaryota</taxon>
        <taxon>Fungi</taxon>
        <taxon>Dikarya</taxon>
        <taxon>Ascomycota</taxon>
        <taxon>Pezizomycotina</taxon>
        <taxon>Sordariomycetes</taxon>
        <taxon>Hypocreomycetidae</taxon>
        <taxon>Hypocreales</taxon>
        <taxon>Stachybotryaceae</taxon>
        <taxon>Stachybotrys</taxon>
    </lineage>
</organism>
<dbReference type="GO" id="GO:0000932">
    <property type="term" value="C:P-body"/>
    <property type="evidence" value="ECO:0007669"/>
    <property type="project" value="TreeGrafter"/>
</dbReference>
<protein>
    <recommendedName>
        <fullName evidence="2">RNB domain-containing protein</fullName>
    </recommendedName>
</protein>
<dbReference type="Proteomes" id="UP000813444">
    <property type="component" value="Unassembled WGS sequence"/>
</dbReference>
<name>A0A8K0WWH3_9HYPO</name>
<dbReference type="AlphaFoldDB" id="A0A8K0WWH3"/>
<sequence length="1042" mass="116106">MLQSRARPLLCSQCLARSSPRLAVRNPEIRLRSWISLPRGSCVAQRRLTTASTTSHRANSPTQVVEPRQSSRVPIRDQLLEWEKGFTKEQAKALYAPDVSFSYLLNDIGRDESTDDPNNDEFITLNLTASNAADSPFVGEDADISVSTPRRSPGDLVEFKPRGVRNPVLAIYLGFFGQRHHFFTVAGRWMASMAYSPLFSVSNFVDSAELSSVLSKIPSNGDPMLFEKMRLTRVGPSRVDGANLVDKMVEFRTASELLQQSKLHKLDRAQSLLEDPTSRRYMSLFDMVATFFPEYKNHEEVPPQVLYAIHSALSRDELGFHPLGPSRDCHRRDHIYEILPKRQIKLIEKVGLLTREYAYLSALNGRVPQAKDVANTTLGIFLQEARERVRHSRKIRTWTPHGFVYHADSGSIPRLMWSGNAQHIVLFLKWWASNDLFDPRSRFHASGALILRATGLYGDGPFDQTTAWTFLQELGLIPPWEVPSRYKIRFPDTGIIPGGGLRRKVPEDIGESRRPDIAADSRRDFGDSPVFCIDAKTTTLIDDGISLERTEHPDEFWIHIHVADPASGIEPNSELRSFMETLPDNIYLPGHFSAMLPSDLGKGSSPDAQASGRSIADEYSLRPDGPALTFSARVNQSGDILDYKLEPSILRNIVYMEPQRVSEFCNEPLPLVDNRTLLTTGAPPEPTDAPERPMIAPHALDPASQEDLLQLSKLGEALRQRRLSKGAWPTFPPQPSVKVEFHKPPAEAAKDVDVIPIAAPPYIQIAYDTVACSVVSNAMVLAGEIAARWCSSRGIPIPYRRDVNLGESHNEAMKLMTEELLPKYKDGSTASSRADINRLLALTGGSEASLTPGPFFILGLDMYAKATSPLRRFADTIVHWQIHAALAHERQTGAPIEAYTDDMGILPFTSASLQDMLPMLQIREKMARALNQSVYDWILHALARAWRFEGTAPKSFIFTVDARVSGTLLGRLDFCDVKALLPPAHLNDLTLYADVKTGDRFEVQLSQINVHTREVTVEALSYLKDDANPPPPLPVASATAHA</sequence>
<dbReference type="InterPro" id="IPR057912">
    <property type="entry name" value="OB_CYT4_C"/>
</dbReference>
<gene>
    <name evidence="3" type="ORF">B0I35DRAFT_137397</name>
</gene>
<reference evidence="3" key="1">
    <citation type="journal article" date="2021" name="Nat. Commun.">
        <title>Genetic determinants of endophytism in the Arabidopsis root mycobiome.</title>
        <authorList>
            <person name="Mesny F."/>
            <person name="Miyauchi S."/>
            <person name="Thiergart T."/>
            <person name="Pickel B."/>
            <person name="Atanasova L."/>
            <person name="Karlsson M."/>
            <person name="Huettel B."/>
            <person name="Barry K.W."/>
            <person name="Haridas S."/>
            <person name="Chen C."/>
            <person name="Bauer D."/>
            <person name="Andreopoulos W."/>
            <person name="Pangilinan J."/>
            <person name="LaButti K."/>
            <person name="Riley R."/>
            <person name="Lipzen A."/>
            <person name="Clum A."/>
            <person name="Drula E."/>
            <person name="Henrissat B."/>
            <person name="Kohler A."/>
            <person name="Grigoriev I.V."/>
            <person name="Martin F.M."/>
            <person name="Hacquard S."/>
        </authorList>
    </citation>
    <scope>NUCLEOTIDE SEQUENCE</scope>
    <source>
        <strain evidence="3">MPI-CAGE-CH-0235</strain>
    </source>
</reference>
<accession>A0A8K0WWH3</accession>
<dbReference type="InterPro" id="IPR050180">
    <property type="entry name" value="RNR_Ribonuclease"/>
</dbReference>
<evidence type="ECO:0000313" key="4">
    <source>
        <dbReference type="Proteomes" id="UP000813444"/>
    </source>
</evidence>
<keyword evidence="4" id="KW-1185">Reference proteome</keyword>
<dbReference type="SUPFAM" id="SSF50249">
    <property type="entry name" value="Nucleic acid-binding proteins"/>
    <property type="match status" value="1"/>
</dbReference>
<evidence type="ECO:0000256" key="1">
    <source>
        <dbReference type="SAM" id="MobiDB-lite"/>
    </source>
</evidence>
<dbReference type="EMBL" id="JAGPNK010000002">
    <property type="protein sequence ID" value="KAH7326507.1"/>
    <property type="molecule type" value="Genomic_DNA"/>
</dbReference>
<proteinExistence type="predicted"/>
<dbReference type="Pfam" id="PF23214">
    <property type="entry name" value="SH3_CYT4"/>
    <property type="match status" value="1"/>
</dbReference>
<dbReference type="GO" id="GO:0006402">
    <property type="term" value="P:mRNA catabolic process"/>
    <property type="evidence" value="ECO:0007669"/>
    <property type="project" value="TreeGrafter"/>
</dbReference>
<feature type="domain" description="RNB" evidence="2">
    <location>
        <begin position="522"/>
        <end position="888"/>
    </location>
</feature>
<evidence type="ECO:0000313" key="3">
    <source>
        <dbReference type="EMBL" id="KAH7326507.1"/>
    </source>
</evidence>
<dbReference type="Pfam" id="PF23216">
    <property type="entry name" value="WHD_CYT4"/>
    <property type="match status" value="1"/>
</dbReference>